<organism evidence="1 2">
    <name type="scientific">Cinchona calisaya</name>
    <dbReference type="NCBI Taxonomy" id="153742"/>
    <lineage>
        <taxon>Eukaryota</taxon>
        <taxon>Viridiplantae</taxon>
        <taxon>Streptophyta</taxon>
        <taxon>Embryophyta</taxon>
        <taxon>Tracheophyta</taxon>
        <taxon>Spermatophyta</taxon>
        <taxon>Magnoliopsida</taxon>
        <taxon>eudicotyledons</taxon>
        <taxon>Gunneridae</taxon>
        <taxon>Pentapetalae</taxon>
        <taxon>asterids</taxon>
        <taxon>lamiids</taxon>
        <taxon>Gentianales</taxon>
        <taxon>Rubiaceae</taxon>
        <taxon>Cinchonoideae</taxon>
        <taxon>Cinchoneae</taxon>
        <taxon>Cinchona</taxon>
    </lineage>
</organism>
<keyword evidence="2" id="KW-1185">Reference proteome</keyword>
<evidence type="ECO:0000313" key="2">
    <source>
        <dbReference type="Proteomes" id="UP001630127"/>
    </source>
</evidence>
<dbReference type="Proteomes" id="UP001630127">
    <property type="component" value="Unassembled WGS sequence"/>
</dbReference>
<dbReference type="EMBL" id="JBJUIK010000008">
    <property type="protein sequence ID" value="KAL3519974.1"/>
    <property type="molecule type" value="Genomic_DNA"/>
</dbReference>
<comment type="caution">
    <text evidence="1">The sequence shown here is derived from an EMBL/GenBank/DDBJ whole genome shotgun (WGS) entry which is preliminary data.</text>
</comment>
<dbReference type="AlphaFoldDB" id="A0ABD2ZKI4"/>
<reference evidence="1 2" key="1">
    <citation type="submission" date="2024-11" db="EMBL/GenBank/DDBJ databases">
        <title>A near-complete genome assembly of Cinchona calisaya.</title>
        <authorList>
            <person name="Lian D.C."/>
            <person name="Zhao X.W."/>
            <person name="Wei L."/>
        </authorList>
    </citation>
    <scope>NUCLEOTIDE SEQUENCE [LARGE SCALE GENOMIC DNA]</scope>
    <source>
        <tissue evidence="1">Nenye</tissue>
    </source>
</reference>
<sequence length="328" mass="37888">METGREISLGEEADRERAYSAVISLKEILEYLLQLLSMILEIKKMQAEAFEERAGRVLKLLQETSDVSESNLRQSTRETGRLALTMRDFVMVLIKSDNTMVLDIMDIMKSIYASSNIDHKKPQMMEKLQVILEQVPQTLQEINLIDELMKRFLNDTDLDKILEDLYHYVEVQPSREMVKDLLQASGKLKQDITVFREVATETTILWEDLEFLLEFLRGSVDFCHGIKLKRYITSVASEVVEDFRNLLISSSVDIMILGYIRRLEVFFGDPSQSPGKKYSIVELISCGASSIDQVMKNSCVSKFGIKYILLRVLRKIHFIRERIELIKA</sequence>
<name>A0ABD2ZKI4_9GENT</name>
<evidence type="ECO:0000313" key="1">
    <source>
        <dbReference type="EMBL" id="KAL3519974.1"/>
    </source>
</evidence>
<protein>
    <submittedName>
        <fullName evidence="1">Uncharacterized protein</fullName>
    </submittedName>
</protein>
<proteinExistence type="predicted"/>
<gene>
    <name evidence="1" type="ORF">ACH5RR_018123</name>
</gene>
<accession>A0ABD2ZKI4</accession>